<comment type="catalytic activity">
    <reaction evidence="9">
        <text>a 5'-end NAD(+)-phospho-ribonucleoside in mRNA + H2O = a 5'-end phospho-adenosine-phospho-ribonucleoside in mRNA + beta-nicotinamide D-ribonucleotide + 2 H(+)</text>
        <dbReference type="Rhea" id="RHEA:60876"/>
        <dbReference type="Rhea" id="RHEA-COMP:15698"/>
        <dbReference type="Rhea" id="RHEA-COMP:15719"/>
        <dbReference type="ChEBI" id="CHEBI:14649"/>
        <dbReference type="ChEBI" id="CHEBI:15377"/>
        <dbReference type="ChEBI" id="CHEBI:15378"/>
        <dbReference type="ChEBI" id="CHEBI:144029"/>
        <dbReference type="ChEBI" id="CHEBI:144051"/>
    </reaction>
    <physiologicalReaction direction="left-to-right" evidence="9">
        <dbReference type="Rhea" id="RHEA:60877"/>
    </physiologicalReaction>
</comment>
<dbReference type="PANTHER" id="PTHR42904:SF6">
    <property type="entry name" value="NAD-CAPPED RNA HYDROLASE NUDT12"/>
    <property type="match status" value="1"/>
</dbReference>
<dbReference type="EMBL" id="FXYD01000005">
    <property type="protein sequence ID" value="SMX43327.1"/>
    <property type="molecule type" value="Genomic_DNA"/>
</dbReference>
<dbReference type="InterPro" id="IPR015375">
    <property type="entry name" value="NADH_PPase-like_N"/>
</dbReference>
<dbReference type="InterPro" id="IPR049734">
    <property type="entry name" value="NudC-like_C"/>
</dbReference>
<name>A0A238KL33_9RHOB</name>
<dbReference type="InterPro" id="IPR000086">
    <property type="entry name" value="NUDIX_hydrolase_dom"/>
</dbReference>
<dbReference type="GO" id="GO:0046872">
    <property type="term" value="F:metal ion binding"/>
    <property type="evidence" value="ECO:0007669"/>
    <property type="project" value="UniProtKB-KW"/>
</dbReference>
<dbReference type="PANTHER" id="PTHR42904">
    <property type="entry name" value="NUDIX HYDROLASE, NUDC SUBFAMILY"/>
    <property type="match status" value="1"/>
</dbReference>
<evidence type="ECO:0000256" key="7">
    <source>
        <dbReference type="ARBA" id="ARBA00022842"/>
    </source>
</evidence>
<comment type="similarity">
    <text evidence="3">Belongs to the Nudix hydrolase family. NudC subfamily.</text>
</comment>
<reference evidence="13" key="1">
    <citation type="submission" date="2017-05" db="EMBL/GenBank/DDBJ databases">
        <authorList>
            <person name="Rodrigo-Torres L."/>
            <person name="Arahal R. D."/>
            <person name="Lucena T."/>
        </authorList>
    </citation>
    <scope>NUCLEOTIDE SEQUENCE [LARGE SCALE GENOMIC DNA]</scope>
    <source>
        <strain evidence="13">CECT 8868</strain>
    </source>
</reference>
<dbReference type="Gene3D" id="3.90.79.10">
    <property type="entry name" value="Nucleoside Triphosphate Pyrophosphohydrolase"/>
    <property type="match status" value="1"/>
</dbReference>
<dbReference type="OrthoDB" id="9791656at2"/>
<dbReference type="GO" id="GO:0005829">
    <property type="term" value="C:cytosol"/>
    <property type="evidence" value="ECO:0007669"/>
    <property type="project" value="TreeGrafter"/>
</dbReference>
<evidence type="ECO:0000313" key="12">
    <source>
        <dbReference type="EMBL" id="SMX43327.1"/>
    </source>
</evidence>
<feature type="domain" description="Nudix hydrolase" evidence="11">
    <location>
        <begin position="178"/>
        <end position="309"/>
    </location>
</feature>
<dbReference type="GO" id="GO:0035529">
    <property type="term" value="F:NADH pyrophosphatase activity"/>
    <property type="evidence" value="ECO:0007669"/>
    <property type="project" value="TreeGrafter"/>
</dbReference>
<evidence type="ECO:0000259" key="11">
    <source>
        <dbReference type="PROSITE" id="PS51462"/>
    </source>
</evidence>
<proteinExistence type="inferred from homology"/>
<dbReference type="PROSITE" id="PS51462">
    <property type="entry name" value="NUDIX"/>
    <property type="match status" value="1"/>
</dbReference>
<dbReference type="EC" id="3.6.1.22" evidence="4"/>
<dbReference type="Proteomes" id="UP000203464">
    <property type="component" value="Unassembled WGS sequence"/>
</dbReference>
<comment type="cofactor">
    <cofactor evidence="1">
        <name>Mg(2+)</name>
        <dbReference type="ChEBI" id="CHEBI:18420"/>
    </cofactor>
</comment>
<dbReference type="GO" id="GO:0006742">
    <property type="term" value="P:NADP+ catabolic process"/>
    <property type="evidence" value="ECO:0007669"/>
    <property type="project" value="TreeGrafter"/>
</dbReference>
<dbReference type="RefSeq" id="WP_093997295.1">
    <property type="nucleotide sequence ID" value="NZ_FXYD01000005.1"/>
</dbReference>
<accession>A0A238KL33</accession>
<dbReference type="PROSITE" id="PS00893">
    <property type="entry name" value="NUDIX_BOX"/>
    <property type="match status" value="1"/>
</dbReference>
<dbReference type="GO" id="GO:0110153">
    <property type="term" value="F:RNA NAD-cap (NMN-forming) hydrolase activity"/>
    <property type="evidence" value="ECO:0007669"/>
    <property type="project" value="RHEA"/>
</dbReference>
<dbReference type="Pfam" id="PF09297">
    <property type="entry name" value="Zn_ribbon_NUD"/>
    <property type="match status" value="1"/>
</dbReference>
<dbReference type="InterPro" id="IPR015376">
    <property type="entry name" value="Znr_NADH_PPase"/>
</dbReference>
<dbReference type="GO" id="GO:0019677">
    <property type="term" value="P:NAD+ catabolic process"/>
    <property type="evidence" value="ECO:0007669"/>
    <property type="project" value="TreeGrafter"/>
</dbReference>
<evidence type="ECO:0000256" key="8">
    <source>
        <dbReference type="ARBA" id="ARBA00023027"/>
    </source>
</evidence>
<dbReference type="InterPro" id="IPR050241">
    <property type="entry name" value="NAD-cap_RNA_hydrolase_NudC"/>
</dbReference>
<keyword evidence="7" id="KW-0460">Magnesium</keyword>
<dbReference type="InterPro" id="IPR015797">
    <property type="entry name" value="NUDIX_hydrolase-like_dom_sf"/>
</dbReference>
<evidence type="ECO:0000256" key="1">
    <source>
        <dbReference type="ARBA" id="ARBA00001946"/>
    </source>
</evidence>
<evidence type="ECO:0000313" key="13">
    <source>
        <dbReference type="Proteomes" id="UP000203464"/>
    </source>
</evidence>
<protein>
    <recommendedName>
        <fullName evidence="4">NAD(+) diphosphatase</fullName>
        <ecNumber evidence="4">3.6.1.22</ecNumber>
    </recommendedName>
</protein>
<evidence type="ECO:0000256" key="4">
    <source>
        <dbReference type="ARBA" id="ARBA00012381"/>
    </source>
</evidence>
<evidence type="ECO:0000256" key="2">
    <source>
        <dbReference type="ARBA" id="ARBA00001947"/>
    </source>
</evidence>
<dbReference type="Gene3D" id="3.90.79.20">
    <property type="match status" value="1"/>
</dbReference>
<gene>
    <name evidence="12" type="primary">nudC</name>
    <name evidence="12" type="ORF">OCA8868_02930</name>
</gene>
<dbReference type="SUPFAM" id="SSF55811">
    <property type="entry name" value="Nudix"/>
    <property type="match status" value="1"/>
</dbReference>
<evidence type="ECO:0000256" key="3">
    <source>
        <dbReference type="ARBA" id="ARBA00009595"/>
    </source>
</evidence>
<evidence type="ECO:0000256" key="9">
    <source>
        <dbReference type="ARBA" id="ARBA00023679"/>
    </source>
</evidence>
<evidence type="ECO:0000256" key="5">
    <source>
        <dbReference type="ARBA" id="ARBA00022723"/>
    </source>
</evidence>
<dbReference type="PRINTS" id="PR00502">
    <property type="entry name" value="NUDIXFAMILY"/>
</dbReference>
<dbReference type="CDD" id="cd03429">
    <property type="entry name" value="NUDIX_NADH_pyrophosphatase_Nudt13"/>
    <property type="match status" value="1"/>
</dbReference>
<dbReference type="AlphaFoldDB" id="A0A238KL33"/>
<organism evidence="12 13">
    <name type="scientific">Octadecabacter ascidiaceicola</name>
    <dbReference type="NCBI Taxonomy" id="1655543"/>
    <lineage>
        <taxon>Bacteria</taxon>
        <taxon>Pseudomonadati</taxon>
        <taxon>Pseudomonadota</taxon>
        <taxon>Alphaproteobacteria</taxon>
        <taxon>Rhodobacterales</taxon>
        <taxon>Roseobacteraceae</taxon>
        <taxon>Octadecabacter</taxon>
    </lineage>
</organism>
<dbReference type="Pfam" id="PF09296">
    <property type="entry name" value="NUDIX-like"/>
    <property type="match status" value="1"/>
</dbReference>
<dbReference type="Pfam" id="PF00293">
    <property type="entry name" value="NUDIX"/>
    <property type="match status" value="1"/>
</dbReference>
<keyword evidence="5" id="KW-0479">Metal-binding</keyword>
<keyword evidence="6 10" id="KW-0378">Hydrolase</keyword>
<keyword evidence="8" id="KW-0520">NAD</keyword>
<evidence type="ECO:0000256" key="10">
    <source>
        <dbReference type="RuleBase" id="RU003476"/>
    </source>
</evidence>
<comment type="cofactor">
    <cofactor evidence="2">
        <name>Zn(2+)</name>
        <dbReference type="ChEBI" id="CHEBI:29105"/>
    </cofactor>
</comment>
<sequence length="317" mass="34683">MRHAETVTFGGSGLDRAAHLRADEAQIAADPTARAIVLWRGKLLITSENGPLVRVPLDHSVMADAGNVRVFLGQDDDGPVFAVNLTSWAPELPDAEQMNAFLDATLQQHPETGDAVFAELRAIMTSLSPRDAELASTARAVLGWHDSHKFCSSCGEISNAVDAGWRRLCPVCDTSHFPRTDPVVIMLIVADDEVLVGRSPGWPEGMYSLLAGFVEPGETMEAAVRREVFEESGVRVGEVSYLASQPWAFPSSLMFGCYGEATTKDITLDPIELEDARWVSRLEMEQIARGEHPTILPARKGAIAHFLLENWLTNTLY</sequence>
<dbReference type="InterPro" id="IPR020084">
    <property type="entry name" value="NUDIX_hydrolase_CS"/>
</dbReference>
<evidence type="ECO:0000256" key="6">
    <source>
        <dbReference type="ARBA" id="ARBA00022801"/>
    </source>
</evidence>
<keyword evidence="13" id="KW-1185">Reference proteome</keyword>
<dbReference type="NCBIfam" id="NF001299">
    <property type="entry name" value="PRK00241.1"/>
    <property type="match status" value="1"/>
</dbReference>
<dbReference type="InterPro" id="IPR020476">
    <property type="entry name" value="Nudix_hydrolase"/>
</dbReference>